<keyword evidence="2" id="KW-1185">Reference proteome</keyword>
<dbReference type="Proteomes" id="UP000295818">
    <property type="component" value="Unassembled WGS sequence"/>
</dbReference>
<accession>A0ABY2BGM4</accession>
<dbReference type="RefSeq" id="WP_132191435.1">
    <property type="nucleotide sequence ID" value="NZ_SLWM01000011.1"/>
</dbReference>
<dbReference type="EMBL" id="SLWM01000011">
    <property type="protein sequence ID" value="TCO18933.1"/>
    <property type="molecule type" value="Genomic_DNA"/>
</dbReference>
<name>A0ABY2BGM4_9ACTN</name>
<sequence>MAVYPDGLGWLRGRREVVTPREVVGRRATWLTRRPPELLLWPVCTDRQEEVAHDANLHTYGDG</sequence>
<organism evidence="1 2">
    <name type="scientific">Kribbella orskensis</name>
    <dbReference type="NCBI Taxonomy" id="2512216"/>
    <lineage>
        <taxon>Bacteria</taxon>
        <taxon>Bacillati</taxon>
        <taxon>Actinomycetota</taxon>
        <taxon>Actinomycetes</taxon>
        <taxon>Propionibacteriales</taxon>
        <taxon>Kribbellaceae</taxon>
        <taxon>Kribbella</taxon>
    </lineage>
</organism>
<comment type="caution">
    <text evidence="1">The sequence shown here is derived from an EMBL/GenBank/DDBJ whole genome shotgun (WGS) entry which is preliminary data.</text>
</comment>
<evidence type="ECO:0000313" key="1">
    <source>
        <dbReference type="EMBL" id="TCO18933.1"/>
    </source>
</evidence>
<proteinExistence type="predicted"/>
<gene>
    <name evidence="1" type="ORF">EV644_111171</name>
</gene>
<protein>
    <submittedName>
        <fullName evidence="1">Uncharacterized protein</fullName>
    </submittedName>
</protein>
<evidence type="ECO:0000313" key="2">
    <source>
        <dbReference type="Proteomes" id="UP000295818"/>
    </source>
</evidence>
<reference evidence="1 2" key="1">
    <citation type="journal article" date="2015" name="Stand. Genomic Sci.">
        <title>Genomic Encyclopedia of Bacterial and Archaeal Type Strains, Phase III: the genomes of soil and plant-associated and newly described type strains.</title>
        <authorList>
            <person name="Whitman W.B."/>
            <person name="Woyke T."/>
            <person name="Klenk H.P."/>
            <person name="Zhou Y."/>
            <person name="Lilburn T.G."/>
            <person name="Beck B.J."/>
            <person name="De Vos P."/>
            <person name="Vandamme P."/>
            <person name="Eisen J.A."/>
            <person name="Garrity G."/>
            <person name="Hugenholtz P."/>
            <person name="Kyrpides N.C."/>
        </authorList>
    </citation>
    <scope>NUCLEOTIDE SEQUENCE [LARGE SCALE GENOMIC DNA]</scope>
    <source>
        <strain evidence="1 2">VKM Ac-2538</strain>
    </source>
</reference>